<feature type="transmembrane region" description="Helical" evidence="8">
    <location>
        <begin position="276"/>
        <end position="293"/>
    </location>
</feature>
<dbReference type="AlphaFoldDB" id="A0A8T0EGS6"/>
<dbReference type="EMBL" id="JABXBU010002228">
    <property type="protein sequence ID" value="KAF8771813.1"/>
    <property type="molecule type" value="Genomic_DNA"/>
</dbReference>
<accession>A0A8T0EGS6</accession>
<evidence type="ECO:0000256" key="2">
    <source>
        <dbReference type="ARBA" id="ARBA00008744"/>
    </source>
</evidence>
<comment type="caution">
    <text evidence="9">The sequence shown here is derived from an EMBL/GenBank/DDBJ whole genome shotgun (WGS) entry which is preliminary data.</text>
</comment>
<keyword evidence="3" id="KW-0328">Glycosyltransferase</keyword>
<feature type="transmembrane region" description="Helical" evidence="8">
    <location>
        <begin position="374"/>
        <end position="395"/>
    </location>
</feature>
<keyword evidence="7 8" id="KW-0472">Membrane</keyword>
<feature type="transmembrane region" description="Helical" evidence="8">
    <location>
        <begin position="299"/>
        <end position="316"/>
    </location>
</feature>
<evidence type="ECO:0000256" key="7">
    <source>
        <dbReference type="ARBA" id="ARBA00023136"/>
    </source>
</evidence>
<feature type="transmembrane region" description="Helical" evidence="8">
    <location>
        <begin position="503"/>
        <end position="523"/>
    </location>
</feature>
<proteinExistence type="inferred from homology"/>
<reference evidence="9" key="1">
    <citation type="journal article" date="2020" name="bioRxiv">
        <title>Chromosome-level reference genome of the European wasp spider Argiope bruennichi: a resource for studies on range expansion and evolutionary adaptation.</title>
        <authorList>
            <person name="Sheffer M.M."/>
            <person name="Hoppe A."/>
            <person name="Krehenwinkel H."/>
            <person name="Uhl G."/>
            <person name="Kuss A.W."/>
            <person name="Jensen L."/>
            <person name="Jensen C."/>
            <person name="Gillespie R.G."/>
            <person name="Hoff K.J."/>
            <person name="Prost S."/>
        </authorList>
    </citation>
    <scope>NUCLEOTIDE SEQUENCE</scope>
</reference>
<dbReference type="GO" id="GO:0005637">
    <property type="term" value="C:nuclear inner membrane"/>
    <property type="evidence" value="ECO:0007669"/>
    <property type="project" value="TreeGrafter"/>
</dbReference>
<evidence type="ECO:0000256" key="8">
    <source>
        <dbReference type="SAM" id="Phobius"/>
    </source>
</evidence>
<dbReference type="InterPro" id="IPR018732">
    <property type="entry name" value="Dpy-19/Dpy-19-like"/>
</dbReference>
<evidence type="ECO:0000313" key="9">
    <source>
        <dbReference type="EMBL" id="KAF8771813.1"/>
    </source>
</evidence>
<organism evidence="9 10">
    <name type="scientific">Argiope bruennichi</name>
    <name type="common">Wasp spider</name>
    <name type="synonym">Aranea bruennichi</name>
    <dbReference type="NCBI Taxonomy" id="94029"/>
    <lineage>
        <taxon>Eukaryota</taxon>
        <taxon>Metazoa</taxon>
        <taxon>Ecdysozoa</taxon>
        <taxon>Arthropoda</taxon>
        <taxon>Chelicerata</taxon>
        <taxon>Arachnida</taxon>
        <taxon>Araneae</taxon>
        <taxon>Araneomorphae</taxon>
        <taxon>Entelegynae</taxon>
        <taxon>Araneoidea</taxon>
        <taxon>Araneidae</taxon>
        <taxon>Argiope</taxon>
    </lineage>
</organism>
<name>A0A8T0EGS6_ARGBR</name>
<evidence type="ECO:0000313" key="10">
    <source>
        <dbReference type="Proteomes" id="UP000807504"/>
    </source>
</evidence>
<keyword evidence="5 8" id="KW-0812">Transmembrane</keyword>
<reference evidence="9" key="2">
    <citation type="submission" date="2020-06" db="EMBL/GenBank/DDBJ databases">
        <authorList>
            <person name="Sheffer M."/>
        </authorList>
    </citation>
    <scope>NUCLEOTIDE SEQUENCE</scope>
</reference>
<dbReference type="Proteomes" id="UP000807504">
    <property type="component" value="Unassembled WGS sequence"/>
</dbReference>
<feature type="transmembrane region" description="Helical" evidence="8">
    <location>
        <begin position="323"/>
        <end position="341"/>
    </location>
</feature>
<sequence length="699" mass="80352">MAKKINKRIVKAGNLHSNIRREKLISKSKLKKFDINSYGQKDNLSFTGRLSKIDGFRPFSIAALAVLFGFFNSYHQATMFENDRHFSHLSSLEREMTFRTEMGLYYFYYKTLTESQSFLDGLSRIMNDNLTEYPSTINTLERFTLYPEVLLAASYRNIQAAAEFLNVSLKECWQVLRGDDLPPIESCEGIGDPTYFYVTTVFLINGLVGSLIFIFATILSDSLSGGIIATACFFFNHGECTRVQWTPPLRESFGYPLFLLQMMLVSLLLKCQKSSFSHSFIIAIPSLFFMLSWQFAQFALLTQLVVLFGVYILNFTSGSAFKHILQGHMISLLLAVIFLFGNKMLIASFYTSTLLTCYVIVSSEVIFKRLNSPIIIMIMKGLSLMAGCILIKLLLTTILQVEDDAHIWNILKSKFTSYKDFHTMLYTCAAEFDFLPSEAYVELTKTFLLPIGVATVAVVLYLILCKRLNSFELHGYSDVLYNIFQCIAFFIMAALVMRLKLFFTPHLCLLVSLTMSSKFFRFLDTKDMRFYILFGLLGTMSVQGVANIKHQRNIIGEFSNPDLEELISWINATLPEDAVFAGPMPTMANILLSTRRPIVNHPHYENAQLRERTHRVYQIFSRKPVTEVYGTLKTMKVEYVILERSWCFGKRREGCAMVDLWDNEDFENRDKENFCQKIGRNPYPFRKIFRNSLYTVLSL</sequence>
<dbReference type="CDD" id="cd20177">
    <property type="entry name" value="Dpy19"/>
    <property type="match status" value="1"/>
</dbReference>
<feature type="transmembrane region" description="Helical" evidence="8">
    <location>
        <begin position="347"/>
        <end position="367"/>
    </location>
</feature>
<feature type="transmembrane region" description="Helical" evidence="8">
    <location>
        <begin position="195"/>
        <end position="219"/>
    </location>
</feature>
<feature type="transmembrane region" description="Helical" evidence="8">
    <location>
        <begin position="530"/>
        <end position="548"/>
    </location>
</feature>
<comment type="subcellular location">
    <subcellularLocation>
        <location evidence="1">Membrane</location>
        <topology evidence="1">Multi-pass membrane protein</topology>
    </subcellularLocation>
</comment>
<evidence type="ECO:0000256" key="4">
    <source>
        <dbReference type="ARBA" id="ARBA00022679"/>
    </source>
</evidence>
<dbReference type="InterPro" id="IPR047462">
    <property type="entry name" value="Dpy19"/>
</dbReference>
<dbReference type="Pfam" id="PF10034">
    <property type="entry name" value="Dpy19"/>
    <property type="match status" value="1"/>
</dbReference>
<keyword evidence="4" id="KW-0808">Transferase</keyword>
<evidence type="ECO:0000256" key="6">
    <source>
        <dbReference type="ARBA" id="ARBA00022989"/>
    </source>
</evidence>
<dbReference type="PANTHER" id="PTHR31488:SF1">
    <property type="entry name" value="C-MANNOSYLTRANSFERASE DPY19L1"/>
    <property type="match status" value="1"/>
</dbReference>
<keyword evidence="10" id="KW-1185">Reference proteome</keyword>
<keyword evidence="6 8" id="KW-1133">Transmembrane helix</keyword>
<dbReference type="GO" id="GO:0000030">
    <property type="term" value="F:mannosyltransferase activity"/>
    <property type="evidence" value="ECO:0007669"/>
    <property type="project" value="InterPro"/>
</dbReference>
<dbReference type="PANTHER" id="PTHR31488">
    <property type="entry name" value="DPY-19-LIKE 1, LIKE (H. SAPIENS)"/>
    <property type="match status" value="1"/>
</dbReference>
<comment type="similarity">
    <text evidence="2">Belongs to the dpy-19 family.</text>
</comment>
<gene>
    <name evidence="9" type="ORF">HNY73_019184</name>
</gene>
<evidence type="ECO:0000256" key="1">
    <source>
        <dbReference type="ARBA" id="ARBA00004141"/>
    </source>
</evidence>
<protein>
    <submittedName>
        <fullName evidence="9">Putative C-mannosyltransferase DPY19L1 like protein</fullName>
    </submittedName>
</protein>
<evidence type="ECO:0000256" key="5">
    <source>
        <dbReference type="ARBA" id="ARBA00022692"/>
    </source>
</evidence>
<feature type="transmembrane region" description="Helical" evidence="8">
    <location>
        <begin position="253"/>
        <end position="269"/>
    </location>
</feature>
<evidence type="ECO:0000256" key="3">
    <source>
        <dbReference type="ARBA" id="ARBA00022676"/>
    </source>
</evidence>
<feature type="transmembrane region" description="Helical" evidence="8">
    <location>
        <begin position="476"/>
        <end position="497"/>
    </location>
</feature>
<feature type="transmembrane region" description="Helical" evidence="8">
    <location>
        <begin position="447"/>
        <end position="464"/>
    </location>
</feature>